<keyword evidence="10" id="KW-1185">Reference proteome</keyword>
<evidence type="ECO:0000313" key="10">
    <source>
        <dbReference type="Proteomes" id="UP000051841"/>
    </source>
</evidence>
<dbReference type="InterPro" id="IPR011606">
    <property type="entry name" value="Brnchd-chn_aa_trnsp_permease"/>
</dbReference>
<dbReference type="GO" id="GO:0005886">
    <property type="term" value="C:plasma membrane"/>
    <property type="evidence" value="ECO:0007669"/>
    <property type="project" value="UniProtKB-SubCell"/>
</dbReference>
<keyword evidence="7 8" id="KW-0472">Membrane</keyword>
<keyword evidence="5 8" id="KW-0812">Transmembrane</keyword>
<keyword evidence="3" id="KW-0813">Transport</keyword>
<comment type="similarity">
    <text evidence="2">Belongs to the AzlC family.</text>
</comment>
<gene>
    <name evidence="9" type="ORF">IV49_GL000078</name>
</gene>
<protein>
    <submittedName>
        <fullName evidence="9">Uncharacterized protein</fullName>
    </submittedName>
</protein>
<accession>A0A0R2HM44</accession>
<evidence type="ECO:0000256" key="6">
    <source>
        <dbReference type="ARBA" id="ARBA00022989"/>
    </source>
</evidence>
<keyword evidence="6 8" id="KW-1133">Transmembrane helix</keyword>
<feature type="transmembrane region" description="Helical" evidence="8">
    <location>
        <begin position="125"/>
        <end position="147"/>
    </location>
</feature>
<dbReference type="PANTHER" id="PTHR34979:SF1">
    <property type="entry name" value="INNER MEMBRANE PROTEIN YGAZ"/>
    <property type="match status" value="1"/>
</dbReference>
<sequence>MLTYKTGLKKGIPIALGYFPVSFSFGVLCVSHQLPLGLATLISFTNVTSSGQFAGVNLMLSQSTYFEIALTLLMINARYFLMSLSLSQKIEEKMTTLQRLLISFVVTDETFAIASLESQPLTFSYMAGLMTLPFLGWGLGSLCGELIMDLLPASVQGAMGIALYGMFLALIVPPSRKSKEVAIVVVLSVALHCLLHYVPLFAFMGDGFKLITSILISAAVGAKLYPKEENV</sequence>
<dbReference type="GO" id="GO:1903785">
    <property type="term" value="P:L-valine transmembrane transport"/>
    <property type="evidence" value="ECO:0007669"/>
    <property type="project" value="TreeGrafter"/>
</dbReference>
<evidence type="ECO:0000256" key="3">
    <source>
        <dbReference type="ARBA" id="ARBA00022448"/>
    </source>
</evidence>
<evidence type="ECO:0000256" key="4">
    <source>
        <dbReference type="ARBA" id="ARBA00022475"/>
    </source>
</evidence>
<dbReference type="Pfam" id="PF03591">
    <property type="entry name" value="AzlC"/>
    <property type="match status" value="1"/>
</dbReference>
<evidence type="ECO:0000256" key="7">
    <source>
        <dbReference type="ARBA" id="ARBA00023136"/>
    </source>
</evidence>
<evidence type="ECO:0000256" key="1">
    <source>
        <dbReference type="ARBA" id="ARBA00004651"/>
    </source>
</evidence>
<feature type="transmembrane region" description="Helical" evidence="8">
    <location>
        <begin position="64"/>
        <end position="81"/>
    </location>
</feature>
<dbReference type="EMBL" id="JQBL01000001">
    <property type="protein sequence ID" value="KRN51461.1"/>
    <property type="molecule type" value="Genomic_DNA"/>
</dbReference>
<evidence type="ECO:0000256" key="8">
    <source>
        <dbReference type="SAM" id="Phobius"/>
    </source>
</evidence>
<dbReference type="Proteomes" id="UP000051841">
    <property type="component" value="Unassembled WGS sequence"/>
</dbReference>
<evidence type="ECO:0000313" key="9">
    <source>
        <dbReference type="EMBL" id="KRN51461.1"/>
    </source>
</evidence>
<keyword evidence="4" id="KW-1003">Cell membrane</keyword>
<feature type="transmembrane region" description="Helical" evidence="8">
    <location>
        <begin position="153"/>
        <end position="172"/>
    </location>
</feature>
<comment type="subcellular location">
    <subcellularLocation>
        <location evidence="1">Cell membrane</location>
        <topology evidence="1">Multi-pass membrane protein</topology>
    </subcellularLocation>
</comment>
<feature type="transmembrane region" description="Helical" evidence="8">
    <location>
        <begin position="181"/>
        <end position="202"/>
    </location>
</feature>
<dbReference type="PANTHER" id="PTHR34979">
    <property type="entry name" value="INNER MEMBRANE PROTEIN YGAZ"/>
    <property type="match status" value="1"/>
</dbReference>
<comment type="caution">
    <text evidence="9">The sequence shown here is derived from an EMBL/GenBank/DDBJ whole genome shotgun (WGS) entry which is preliminary data.</text>
</comment>
<evidence type="ECO:0000256" key="2">
    <source>
        <dbReference type="ARBA" id="ARBA00010735"/>
    </source>
</evidence>
<evidence type="ECO:0000256" key="5">
    <source>
        <dbReference type="ARBA" id="ARBA00022692"/>
    </source>
</evidence>
<dbReference type="RefSeq" id="WP_031590017.1">
    <property type="nucleotide sequence ID" value="NZ_JQBL01000001.1"/>
</dbReference>
<proteinExistence type="inferred from homology"/>
<dbReference type="PATRIC" id="fig|1410657.5.peg.80"/>
<name>A0A0R2HM44_9FIRM</name>
<organism evidence="9 10">
    <name type="scientific">Kandleria vitulina DSM 20405</name>
    <dbReference type="NCBI Taxonomy" id="1410657"/>
    <lineage>
        <taxon>Bacteria</taxon>
        <taxon>Bacillati</taxon>
        <taxon>Bacillota</taxon>
        <taxon>Erysipelotrichia</taxon>
        <taxon>Erysipelotrichales</taxon>
        <taxon>Coprobacillaceae</taxon>
        <taxon>Kandleria</taxon>
    </lineage>
</organism>
<dbReference type="AlphaFoldDB" id="A0A0R2HM44"/>
<feature type="transmembrane region" description="Helical" evidence="8">
    <location>
        <begin position="21"/>
        <end position="44"/>
    </location>
</feature>
<reference evidence="9 10" key="1">
    <citation type="journal article" date="2015" name="Genome Announc.">
        <title>Expanding the biotechnology potential of lactobacilli through comparative genomics of 213 strains and associated genera.</title>
        <authorList>
            <person name="Sun Z."/>
            <person name="Harris H.M."/>
            <person name="McCann A."/>
            <person name="Guo C."/>
            <person name="Argimon S."/>
            <person name="Zhang W."/>
            <person name="Yang X."/>
            <person name="Jeffery I.B."/>
            <person name="Cooney J.C."/>
            <person name="Kagawa T.F."/>
            <person name="Liu W."/>
            <person name="Song Y."/>
            <person name="Salvetti E."/>
            <person name="Wrobel A."/>
            <person name="Rasinkangas P."/>
            <person name="Parkhill J."/>
            <person name="Rea M.C."/>
            <person name="O'Sullivan O."/>
            <person name="Ritari J."/>
            <person name="Douillard F.P."/>
            <person name="Paul Ross R."/>
            <person name="Yang R."/>
            <person name="Briner A.E."/>
            <person name="Felis G.E."/>
            <person name="de Vos W.M."/>
            <person name="Barrangou R."/>
            <person name="Klaenhammer T.R."/>
            <person name="Caufield P.W."/>
            <person name="Cui Y."/>
            <person name="Zhang H."/>
            <person name="O'Toole P.W."/>
        </authorList>
    </citation>
    <scope>NUCLEOTIDE SEQUENCE [LARGE SCALE GENOMIC DNA]</scope>
    <source>
        <strain evidence="9 10">DSM 20405</strain>
    </source>
</reference>